<sequence length="73" mass="7840">MPNAPKPAKIQPWKAMKTLEENVNPDLTAEPRLFQSAGGDPLNGAAVSKPMNRATANKDLQGQKQDGPTEQAE</sequence>
<feature type="region of interest" description="Disordered" evidence="1">
    <location>
        <begin position="21"/>
        <end position="73"/>
    </location>
</feature>
<feature type="compositionally biased region" description="Polar residues" evidence="1">
    <location>
        <begin position="54"/>
        <end position="73"/>
    </location>
</feature>
<gene>
    <name evidence="2" type="ORF">SAMD00023353_3701020</name>
</gene>
<organism evidence="2">
    <name type="scientific">Rosellinia necatrix</name>
    <name type="common">White root-rot fungus</name>
    <dbReference type="NCBI Taxonomy" id="77044"/>
    <lineage>
        <taxon>Eukaryota</taxon>
        <taxon>Fungi</taxon>
        <taxon>Dikarya</taxon>
        <taxon>Ascomycota</taxon>
        <taxon>Pezizomycotina</taxon>
        <taxon>Sordariomycetes</taxon>
        <taxon>Xylariomycetidae</taxon>
        <taxon>Xylariales</taxon>
        <taxon>Xylariaceae</taxon>
        <taxon>Rosellinia</taxon>
    </lineage>
</organism>
<keyword evidence="3" id="KW-1185">Reference proteome</keyword>
<name>A0A1W2TM11_ROSNE</name>
<dbReference type="EMBL" id="DF977482">
    <property type="protein sequence ID" value="GAP89360.2"/>
    <property type="molecule type" value="Genomic_DNA"/>
</dbReference>
<dbReference type="Proteomes" id="UP000054516">
    <property type="component" value="Unassembled WGS sequence"/>
</dbReference>
<reference evidence="2" key="1">
    <citation type="submission" date="2016-03" db="EMBL/GenBank/DDBJ databases">
        <title>Draft genome sequence of Rosellinia necatrix.</title>
        <authorList>
            <person name="Kanematsu S."/>
        </authorList>
    </citation>
    <scope>NUCLEOTIDE SEQUENCE [LARGE SCALE GENOMIC DNA]</scope>
    <source>
        <strain evidence="2">W97</strain>
    </source>
</reference>
<accession>A0A1W2TM11</accession>
<protein>
    <submittedName>
        <fullName evidence="2">Uncharacterized protein</fullName>
    </submittedName>
</protein>
<dbReference type="OrthoDB" id="5413110at2759"/>
<proteinExistence type="predicted"/>
<evidence type="ECO:0000256" key="1">
    <source>
        <dbReference type="SAM" id="MobiDB-lite"/>
    </source>
</evidence>
<dbReference type="AlphaFoldDB" id="A0A1W2TM11"/>
<evidence type="ECO:0000313" key="2">
    <source>
        <dbReference type="EMBL" id="GAP89360.2"/>
    </source>
</evidence>
<evidence type="ECO:0000313" key="3">
    <source>
        <dbReference type="Proteomes" id="UP000054516"/>
    </source>
</evidence>